<accession>A0AAF0PRT0</accession>
<dbReference type="InterPro" id="IPR043502">
    <property type="entry name" value="DNA/RNA_pol_sf"/>
</dbReference>
<evidence type="ECO:0000313" key="3">
    <source>
        <dbReference type="Proteomes" id="UP001234989"/>
    </source>
</evidence>
<dbReference type="Gene3D" id="3.10.10.10">
    <property type="entry name" value="HIV Type 1 Reverse Transcriptase, subunit A, domain 1"/>
    <property type="match status" value="1"/>
</dbReference>
<protein>
    <recommendedName>
        <fullName evidence="1">Reverse transcriptase domain-containing protein</fullName>
    </recommendedName>
</protein>
<keyword evidence="3" id="KW-1185">Reference proteome</keyword>
<dbReference type="Gene3D" id="3.30.70.270">
    <property type="match status" value="1"/>
</dbReference>
<organism evidence="2 3">
    <name type="scientific">Solanum verrucosum</name>
    <dbReference type="NCBI Taxonomy" id="315347"/>
    <lineage>
        <taxon>Eukaryota</taxon>
        <taxon>Viridiplantae</taxon>
        <taxon>Streptophyta</taxon>
        <taxon>Embryophyta</taxon>
        <taxon>Tracheophyta</taxon>
        <taxon>Spermatophyta</taxon>
        <taxon>Magnoliopsida</taxon>
        <taxon>eudicotyledons</taxon>
        <taxon>Gunneridae</taxon>
        <taxon>Pentapetalae</taxon>
        <taxon>asterids</taxon>
        <taxon>lamiids</taxon>
        <taxon>Solanales</taxon>
        <taxon>Solanaceae</taxon>
        <taxon>Solanoideae</taxon>
        <taxon>Solaneae</taxon>
        <taxon>Solanum</taxon>
    </lineage>
</organism>
<dbReference type="CDD" id="cd01647">
    <property type="entry name" value="RT_LTR"/>
    <property type="match status" value="1"/>
</dbReference>
<reference evidence="2" key="1">
    <citation type="submission" date="2023-08" db="EMBL/GenBank/DDBJ databases">
        <title>A de novo genome assembly of Solanum verrucosum Schlechtendal, a Mexican diploid species geographically isolated from the other diploid A-genome species in potato relatives.</title>
        <authorList>
            <person name="Hosaka K."/>
        </authorList>
    </citation>
    <scope>NUCLEOTIDE SEQUENCE</scope>
    <source>
        <tissue evidence="2">Young leaves</tissue>
    </source>
</reference>
<dbReference type="PANTHER" id="PTHR24559">
    <property type="entry name" value="TRANSPOSON TY3-I GAG-POL POLYPROTEIN"/>
    <property type="match status" value="1"/>
</dbReference>
<dbReference type="Pfam" id="PF08284">
    <property type="entry name" value="RVP_2"/>
    <property type="match status" value="1"/>
</dbReference>
<dbReference type="AlphaFoldDB" id="A0AAF0PRT0"/>
<evidence type="ECO:0000259" key="1">
    <source>
        <dbReference type="Pfam" id="PF00078"/>
    </source>
</evidence>
<dbReference type="InterPro" id="IPR043128">
    <property type="entry name" value="Rev_trsase/Diguanyl_cyclase"/>
</dbReference>
<dbReference type="EMBL" id="CP133612">
    <property type="protein sequence ID" value="WMV09672.1"/>
    <property type="molecule type" value="Genomic_DNA"/>
</dbReference>
<dbReference type="SUPFAM" id="SSF56672">
    <property type="entry name" value="DNA/RNA polymerases"/>
    <property type="match status" value="1"/>
</dbReference>
<feature type="domain" description="Reverse transcriptase" evidence="1">
    <location>
        <begin position="101"/>
        <end position="219"/>
    </location>
</feature>
<dbReference type="Proteomes" id="UP001234989">
    <property type="component" value="Chromosome 1"/>
</dbReference>
<sequence>MANVLFDPSSTYSYVSVRFASEFSMISDILDAPILISTPIEENIGKGNLEWEGECKPKQDRIISSIQTSKLVERGCLAYLAHIRDVEVETPSIESIHVVSEFREVFPNDLHGMLPDRDIKFGNEPGASVFYKIDLRSGYHQLKIRSENVPKTTFRTRYGHYEFLVISFGLTNMPAAFMSLINGMFKPFIDYLFIVFIDDILVYSKSEVEHADHLRIVLGVLGK</sequence>
<gene>
    <name evidence="2" type="ORF">MTR67_003057</name>
</gene>
<evidence type="ECO:0000313" key="2">
    <source>
        <dbReference type="EMBL" id="WMV09672.1"/>
    </source>
</evidence>
<dbReference type="InterPro" id="IPR000477">
    <property type="entry name" value="RT_dom"/>
</dbReference>
<dbReference type="InterPro" id="IPR053134">
    <property type="entry name" value="RNA-dir_DNA_polymerase"/>
</dbReference>
<dbReference type="PANTHER" id="PTHR24559:SF444">
    <property type="entry name" value="REVERSE TRANSCRIPTASE DOMAIN-CONTAINING PROTEIN"/>
    <property type="match status" value="1"/>
</dbReference>
<name>A0AAF0PRT0_SOLVR</name>
<dbReference type="Pfam" id="PF00078">
    <property type="entry name" value="RVT_1"/>
    <property type="match status" value="1"/>
</dbReference>
<proteinExistence type="predicted"/>